<evidence type="ECO:0000313" key="6">
    <source>
        <dbReference type="Proteomes" id="UP000190435"/>
    </source>
</evidence>
<dbReference type="PANTHER" id="PTHR34068">
    <property type="entry name" value="UPF0145 PROTEIN YBJQ"/>
    <property type="match status" value="1"/>
</dbReference>
<dbReference type="InterPro" id="IPR035439">
    <property type="entry name" value="UPF0145_dom_sf"/>
</dbReference>
<dbReference type="HAMAP" id="MF_00338">
    <property type="entry name" value="UPF0145"/>
    <property type="match status" value="1"/>
</dbReference>
<feature type="region of interest" description="Disordered" evidence="3">
    <location>
        <begin position="114"/>
        <end position="150"/>
    </location>
</feature>
<dbReference type="Pfam" id="PF01906">
    <property type="entry name" value="YbjQ_1"/>
    <property type="match status" value="1"/>
</dbReference>
<evidence type="ECO:0000256" key="2">
    <source>
        <dbReference type="HAMAP-Rule" id="MF_00338"/>
    </source>
</evidence>
<dbReference type="RefSeq" id="WP_078275705.1">
    <property type="nucleotide sequence ID" value="NZ_MUXU01000010.1"/>
</dbReference>
<protein>
    <recommendedName>
        <fullName evidence="2">UPF0145 protein B0181_01380</fullName>
    </recommendedName>
</protein>
<evidence type="ECO:0000256" key="1">
    <source>
        <dbReference type="ARBA" id="ARBA00010751"/>
    </source>
</evidence>
<evidence type="ECO:0000313" key="7">
    <source>
        <dbReference type="Proteomes" id="UP000255279"/>
    </source>
</evidence>
<dbReference type="PANTHER" id="PTHR34068:SF2">
    <property type="entry name" value="UPF0145 PROTEIN SCO3412"/>
    <property type="match status" value="1"/>
</dbReference>
<evidence type="ECO:0000256" key="3">
    <source>
        <dbReference type="SAM" id="MobiDB-lite"/>
    </source>
</evidence>
<comment type="similarity">
    <text evidence="1 2">Belongs to the UPF0145 family.</text>
</comment>
<evidence type="ECO:0000313" key="4">
    <source>
        <dbReference type="EMBL" id="OOR92813.1"/>
    </source>
</evidence>
<dbReference type="Proteomes" id="UP000190435">
    <property type="component" value="Unassembled WGS sequence"/>
</dbReference>
<organism evidence="4 6">
    <name type="scientific">Moraxella caviae</name>
    <dbReference type="NCBI Taxonomy" id="34060"/>
    <lineage>
        <taxon>Bacteria</taxon>
        <taxon>Pseudomonadati</taxon>
        <taxon>Pseudomonadota</taxon>
        <taxon>Gammaproteobacteria</taxon>
        <taxon>Moraxellales</taxon>
        <taxon>Moraxellaceae</taxon>
        <taxon>Moraxella</taxon>
    </lineage>
</organism>
<dbReference type="EMBL" id="MUXU01000010">
    <property type="protein sequence ID" value="OOR92813.1"/>
    <property type="molecule type" value="Genomic_DNA"/>
</dbReference>
<reference evidence="4 6" key="1">
    <citation type="submission" date="2017-02" db="EMBL/GenBank/DDBJ databases">
        <title>Draft genome sequence of Moraxella caviae CCUG 355 type strain.</title>
        <authorList>
            <person name="Engstrom-Jakobsson H."/>
            <person name="Salva-Serra F."/>
            <person name="Thorell K."/>
            <person name="Gonzales-Siles L."/>
            <person name="Karlsson R."/>
            <person name="Boulund F."/>
            <person name="Engstrand L."/>
            <person name="Moore E."/>
        </authorList>
    </citation>
    <scope>NUCLEOTIDE SEQUENCE [LARGE SCALE GENOMIC DNA]</scope>
    <source>
        <strain evidence="4 6">CCUG 355</strain>
    </source>
</reference>
<sequence>MKLSNLEHLPNHTITERLDVVYGSTVRSKHVGKDLLAGLKNIVGGELTAYTELLEEARTEAINRMIAKAQALGADAVVGVRFSTSSIAAGAAELFVYGTAVKIAPLHTPAFAHGQPAQSGAAQTLNAQPSNTQTTAEQPRRFNPFGEDNV</sequence>
<reference evidence="5 7" key="2">
    <citation type="submission" date="2018-06" db="EMBL/GenBank/DDBJ databases">
        <authorList>
            <consortium name="Pathogen Informatics"/>
            <person name="Doyle S."/>
        </authorList>
    </citation>
    <scope>NUCLEOTIDE SEQUENCE [LARGE SCALE GENOMIC DNA]</scope>
    <source>
        <strain evidence="5 7">NCTC10293</strain>
    </source>
</reference>
<proteinExistence type="inferred from homology"/>
<dbReference type="InterPro" id="IPR002765">
    <property type="entry name" value="UPF0145_YbjQ-like"/>
</dbReference>
<dbReference type="Proteomes" id="UP000255279">
    <property type="component" value="Unassembled WGS sequence"/>
</dbReference>
<accession>A0A1T0AAT4</accession>
<dbReference type="Gene3D" id="3.30.110.70">
    <property type="entry name" value="Hypothetical protein apc22750. Chain B"/>
    <property type="match status" value="1"/>
</dbReference>
<dbReference type="EMBL" id="UGQE01000004">
    <property type="protein sequence ID" value="STZ14149.1"/>
    <property type="molecule type" value="Genomic_DNA"/>
</dbReference>
<name>A0A1T0AAT4_9GAMM</name>
<feature type="compositionally biased region" description="Polar residues" evidence="3">
    <location>
        <begin position="116"/>
        <end position="137"/>
    </location>
</feature>
<dbReference type="STRING" id="34060.B0181_01380"/>
<dbReference type="AlphaFoldDB" id="A0A1T0AAT4"/>
<keyword evidence="6" id="KW-1185">Reference proteome</keyword>
<dbReference type="OrthoDB" id="9796448at2"/>
<dbReference type="SUPFAM" id="SSF117782">
    <property type="entry name" value="YbjQ-like"/>
    <property type="match status" value="1"/>
</dbReference>
<evidence type="ECO:0000313" key="5">
    <source>
        <dbReference type="EMBL" id="STZ14149.1"/>
    </source>
</evidence>
<gene>
    <name evidence="5" type="primary">ybjQ</name>
    <name evidence="4" type="ORF">B0181_01380</name>
    <name evidence="5" type="ORF">NCTC10293_01739</name>
</gene>